<comment type="caution">
    <text evidence="3">The sequence shown here is derived from an EMBL/GenBank/DDBJ whole genome shotgun (WGS) entry which is preliminary data.</text>
</comment>
<feature type="transmembrane region" description="Helical" evidence="1">
    <location>
        <begin position="50"/>
        <end position="73"/>
    </location>
</feature>
<feature type="transmembrane region" description="Helical" evidence="1">
    <location>
        <begin position="167"/>
        <end position="185"/>
    </location>
</feature>
<feature type="transmembrane region" description="Helical" evidence="1">
    <location>
        <begin position="127"/>
        <end position="146"/>
    </location>
</feature>
<dbReference type="Proteomes" id="UP000439022">
    <property type="component" value="Unassembled WGS sequence"/>
</dbReference>
<feature type="transmembrane region" description="Helical" evidence="1">
    <location>
        <begin position="230"/>
        <end position="249"/>
    </location>
</feature>
<evidence type="ECO:0000313" key="4">
    <source>
        <dbReference type="Proteomes" id="UP000439022"/>
    </source>
</evidence>
<name>A0A6A8GJC7_9EURY</name>
<feature type="domain" description="CAAX prenyl protease 2/Lysostaphin resistance protein A-like" evidence="2">
    <location>
        <begin position="136"/>
        <end position="242"/>
    </location>
</feature>
<keyword evidence="3" id="KW-0378">Hydrolase</keyword>
<keyword evidence="1" id="KW-0812">Transmembrane</keyword>
<protein>
    <submittedName>
        <fullName evidence="3">CPBP family intramembrane metalloprotease</fullName>
    </submittedName>
</protein>
<accession>A0A6A8GJC7</accession>
<keyword evidence="4" id="KW-1185">Reference proteome</keyword>
<evidence type="ECO:0000256" key="1">
    <source>
        <dbReference type="SAM" id="Phobius"/>
    </source>
</evidence>
<sequence>MTETTQVSVGETRTSTGSPWVFFGVTYFITWSFWLVAIALGISFESATGLVLLLAGLAGPGIAGIGFTYLVYGEEGRRDFWRRLTDVSRIGVKWFLVILFLPLAINLVGAVADILLGGTGATWSEGVRGFAVSPLAILPAIFFATLPPFVEELGWRGYVLDRLQLRWNALTASVILGIVWAVWHLPLFFVDGTYQSGLGVGTLEFWTFMVGVVGLSGAFSWVFNNTTRSTLAIIILHGMVNFTGEIIAVTPRADAIATVSWVGLVVVLALVWGAKTMTSADEVPRPPPVAVKR</sequence>
<organism evidence="3 4">
    <name type="scientific">Haloferax litoreum</name>
    <dbReference type="NCBI Taxonomy" id="2666140"/>
    <lineage>
        <taxon>Archaea</taxon>
        <taxon>Methanobacteriati</taxon>
        <taxon>Methanobacteriota</taxon>
        <taxon>Stenosarchaea group</taxon>
        <taxon>Halobacteria</taxon>
        <taxon>Halobacteriales</taxon>
        <taxon>Haloferacaceae</taxon>
        <taxon>Haloferax</taxon>
    </lineage>
</organism>
<evidence type="ECO:0000259" key="2">
    <source>
        <dbReference type="Pfam" id="PF02517"/>
    </source>
</evidence>
<dbReference type="AlphaFoldDB" id="A0A6A8GJC7"/>
<gene>
    <name evidence="3" type="ORF">GJR96_09755</name>
</gene>
<feature type="transmembrane region" description="Helical" evidence="1">
    <location>
        <begin position="20"/>
        <end position="44"/>
    </location>
</feature>
<dbReference type="PANTHER" id="PTHR35797">
    <property type="entry name" value="PROTEASE-RELATED"/>
    <property type="match status" value="1"/>
</dbReference>
<dbReference type="PANTHER" id="PTHR35797:SF1">
    <property type="entry name" value="PROTEASE"/>
    <property type="match status" value="1"/>
</dbReference>
<dbReference type="GO" id="GO:0006508">
    <property type="term" value="P:proteolysis"/>
    <property type="evidence" value="ECO:0007669"/>
    <property type="project" value="UniProtKB-KW"/>
</dbReference>
<dbReference type="EMBL" id="WKJO01000001">
    <property type="protein sequence ID" value="MRX22237.1"/>
    <property type="molecule type" value="Genomic_DNA"/>
</dbReference>
<feature type="transmembrane region" description="Helical" evidence="1">
    <location>
        <begin position="205"/>
        <end position="223"/>
    </location>
</feature>
<proteinExistence type="predicted"/>
<dbReference type="GO" id="GO:0080120">
    <property type="term" value="P:CAAX-box protein maturation"/>
    <property type="evidence" value="ECO:0007669"/>
    <property type="project" value="UniProtKB-ARBA"/>
</dbReference>
<dbReference type="GO" id="GO:0004175">
    <property type="term" value="F:endopeptidase activity"/>
    <property type="evidence" value="ECO:0007669"/>
    <property type="project" value="UniProtKB-ARBA"/>
</dbReference>
<evidence type="ECO:0000313" key="3">
    <source>
        <dbReference type="EMBL" id="MRX22237.1"/>
    </source>
</evidence>
<dbReference type="InterPro" id="IPR003675">
    <property type="entry name" value="Rce1/LyrA-like_dom"/>
</dbReference>
<keyword evidence="3" id="KW-0645">Protease</keyword>
<dbReference type="Pfam" id="PF02517">
    <property type="entry name" value="Rce1-like"/>
    <property type="match status" value="1"/>
</dbReference>
<dbReference type="GO" id="GO:0008237">
    <property type="term" value="F:metallopeptidase activity"/>
    <property type="evidence" value="ECO:0007669"/>
    <property type="project" value="UniProtKB-KW"/>
</dbReference>
<feature type="transmembrane region" description="Helical" evidence="1">
    <location>
        <begin position="255"/>
        <end position="274"/>
    </location>
</feature>
<dbReference type="InterPro" id="IPR042150">
    <property type="entry name" value="MmRce1-like"/>
</dbReference>
<keyword evidence="3" id="KW-0482">Metalloprotease</keyword>
<keyword evidence="1" id="KW-0472">Membrane</keyword>
<reference evidence="3 4" key="1">
    <citation type="submission" date="2019-11" db="EMBL/GenBank/DDBJ databases">
        <title>Whole genome sequence of Haloferax sp. MBLA0076.</title>
        <authorList>
            <person name="Seo M.-J."/>
            <person name="Cho E.-S."/>
        </authorList>
    </citation>
    <scope>NUCLEOTIDE SEQUENCE [LARGE SCALE GENOMIC DNA]</scope>
    <source>
        <strain evidence="3 4">MBLA0076</strain>
    </source>
</reference>
<feature type="transmembrane region" description="Helical" evidence="1">
    <location>
        <begin position="94"/>
        <end position="115"/>
    </location>
</feature>
<keyword evidence="1" id="KW-1133">Transmembrane helix</keyword>